<proteinExistence type="predicted"/>
<keyword evidence="1" id="KW-0732">Signal</keyword>
<keyword evidence="3" id="KW-1185">Reference proteome</keyword>
<comment type="caution">
    <text evidence="2">The sequence shown here is derived from an EMBL/GenBank/DDBJ whole genome shotgun (WGS) entry which is preliminary data.</text>
</comment>
<dbReference type="RefSeq" id="WP_284259010.1">
    <property type="nucleotide sequence ID" value="NZ_BSOS01000079.1"/>
</dbReference>
<feature type="signal peptide" evidence="1">
    <location>
        <begin position="1"/>
        <end position="28"/>
    </location>
</feature>
<feature type="chain" id="PRO_5046103925" evidence="1">
    <location>
        <begin position="29"/>
        <end position="137"/>
    </location>
</feature>
<dbReference type="Proteomes" id="UP001156641">
    <property type="component" value="Unassembled WGS sequence"/>
</dbReference>
<dbReference type="EMBL" id="BSOS01000079">
    <property type="protein sequence ID" value="GLR68167.1"/>
    <property type="molecule type" value="Genomic_DNA"/>
</dbReference>
<evidence type="ECO:0000313" key="3">
    <source>
        <dbReference type="Proteomes" id="UP001156641"/>
    </source>
</evidence>
<protein>
    <submittedName>
        <fullName evidence="2">Uncharacterized protein</fullName>
    </submittedName>
</protein>
<organism evidence="2 3">
    <name type="scientific">Acidocella aquatica</name>
    <dbReference type="NCBI Taxonomy" id="1922313"/>
    <lineage>
        <taxon>Bacteria</taxon>
        <taxon>Pseudomonadati</taxon>
        <taxon>Pseudomonadota</taxon>
        <taxon>Alphaproteobacteria</taxon>
        <taxon>Acetobacterales</taxon>
        <taxon>Acidocellaceae</taxon>
        <taxon>Acidocella</taxon>
    </lineage>
</organism>
<evidence type="ECO:0000313" key="2">
    <source>
        <dbReference type="EMBL" id="GLR68167.1"/>
    </source>
</evidence>
<evidence type="ECO:0000256" key="1">
    <source>
        <dbReference type="SAM" id="SignalP"/>
    </source>
</evidence>
<accession>A0ABQ6AC39</accession>
<sequence length="137" mass="13766">MKITQISRRLLPALTFACAMGAAPLAMAQTAAAPAGTMAPAATPMAAPAATPMAAPAAPMAAPMAAPASAAKLTKADKFKTEAAAKASCPGDTVVWSTMTKSKVLHASGSKYYGKTKHGAYVCEKTAEAAGYHLAKN</sequence>
<gene>
    <name evidence="2" type="ORF">GCM10010909_28480</name>
</gene>
<reference evidence="3" key="1">
    <citation type="journal article" date="2019" name="Int. J. Syst. Evol. Microbiol.">
        <title>The Global Catalogue of Microorganisms (GCM) 10K type strain sequencing project: providing services to taxonomists for standard genome sequencing and annotation.</title>
        <authorList>
            <consortium name="The Broad Institute Genomics Platform"/>
            <consortium name="The Broad Institute Genome Sequencing Center for Infectious Disease"/>
            <person name="Wu L."/>
            <person name="Ma J."/>
        </authorList>
    </citation>
    <scope>NUCLEOTIDE SEQUENCE [LARGE SCALE GENOMIC DNA]</scope>
    <source>
        <strain evidence="3">NBRC 112502</strain>
    </source>
</reference>
<name>A0ABQ6AC39_9PROT</name>